<evidence type="ECO:0000313" key="3">
    <source>
        <dbReference type="Proteomes" id="UP000276133"/>
    </source>
</evidence>
<reference evidence="2 3" key="1">
    <citation type="journal article" date="2018" name="Sci. Rep.">
        <title>Genomic signatures of local adaptation to the degree of environmental predictability in rotifers.</title>
        <authorList>
            <person name="Franch-Gras L."/>
            <person name="Hahn C."/>
            <person name="Garcia-Roger E.M."/>
            <person name="Carmona M.J."/>
            <person name="Serra M."/>
            <person name="Gomez A."/>
        </authorList>
    </citation>
    <scope>NUCLEOTIDE SEQUENCE [LARGE SCALE GENOMIC DNA]</scope>
    <source>
        <strain evidence="2">HYR1</strain>
    </source>
</reference>
<dbReference type="EMBL" id="REGN01009724">
    <property type="protein sequence ID" value="RNA00484.1"/>
    <property type="molecule type" value="Genomic_DNA"/>
</dbReference>
<organism evidence="2 3">
    <name type="scientific">Brachionus plicatilis</name>
    <name type="common">Marine rotifer</name>
    <name type="synonym">Brachionus muelleri</name>
    <dbReference type="NCBI Taxonomy" id="10195"/>
    <lineage>
        <taxon>Eukaryota</taxon>
        <taxon>Metazoa</taxon>
        <taxon>Spiralia</taxon>
        <taxon>Gnathifera</taxon>
        <taxon>Rotifera</taxon>
        <taxon>Eurotatoria</taxon>
        <taxon>Monogononta</taxon>
        <taxon>Pseudotrocha</taxon>
        <taxon>Ploima</taxon>
        <taxon>Brachionidae</taxon>
        <taxon>Brachionus</taxon>
    </lineage>
</organism>
<gene>
    <name evidence="2" type="ORF">BpHYR1_017558</name>
</gene>
<evidence type="ECO:0000313" key="2">
    <source>
        <dbReference type="EMBL" id="RNA00484.1"/>
    </source>
</evidence>
<comment type="caution">
    <text evidence="2">The sequence shown here is derived from an EMBL/GenBank/DDBJ whole genome shotgun (WGS) entry which is preliminary data.</text>
</comment>
<sequence length="95" mass="11110">MVIDIILNITHVINMIEIIVLSLARYWLKLDNIESNFFCFAEMFRKCSHFLTGIKSGNILNFFVIGKAMGFEILNIDQYKLFLENKCKNITFVIL</sequence>
<keyword evidence="3" id="KW-1185">Reference proteome</keyword>
<keyword evidence="1" id="KW-0812">Transmembrane</keyword>
<accession>A0A3M7PND3</accession>
<keyword evidence="1" id="KW-0472">Membrane</keyword>
<feature type="transmembrane region" description="Helical" evidence="1">
    <location>
        <begin position="6"/>
        <end position="28"/>
    </location>
</feature>
<protein>
    <submittedName>
        <fullName evidence="2">Uncharacterized protein</fullName>
    </submittedName>
</protein>
<evidence type="ECO:0000256" key="1">
    <source>
        <dbReference type="SAM" id="Phobius"/>
    </source>
</evidence>
<name>A0A3M7PND3_BRAPC</name>
<dbReference type="AlphaFoldDB" id="A0A3M7PND3"/>
<keyword evidence="1" id="KW-1133">Transmembrane helix</keyword>
<proteinExistence type="predicted"/>
<dbReference type="Proteomes" id="UP000276133">
    <property type="component" value="Unassembled WGS sequence"/>
</dbReference>